<feature type="domain" description="Cyclic nucleotide-binding" evidence="1">
    <location>
        <begin position="19"/>
        <end position="138"/>
    </location>
</feature>
<proteinExistence type="predicted"/>
<evidence type="ECO:0000313" key="3">
    <source>
        <dbReference type="Proteomes" id="UP000719267"/>
    </source>
</evidence>
<gene>
    <name evidence="2" type="ORF">KW502_14020</name>
</gene>
<name>A0ABS6W511_9FLAO</name>
<evidence type="ECO:0000259" key="1">
    <source>
        <dbReference type="PROSITE" id="PS50042"/>
    </source>
</evidence>
<protein>
    <submittedName>
        <fullName evidence="2">Crp/Fnr family transcriptional regulator</fullName>
    </submittedName>
</protein>
<keyword evidence="3" id="KW-1185">Reference proteome</keyword>
<accession>A0ABS6W511</accession>
<comment type="caution">
    <text evidence="2">The sequence shown here is derived from an EMBL/GenBank/DDBJ whole genome shotgun (WGS) entry which is preliminary data.</text>
</comment>
<dbReference type="InterPro" id="IPR000595">
    <property type="entry name" value="cNMP-bd_dom"/>
</dbReference>
<dbReference type="CDD" id="cd00038">
    <property type="entry name" value="CAP_ED"/>
    <property type="match status" value="1"/>
</dbReference>
<organism evidence="2 3">
    <name type="scientific">Mesonia aestuariivivens</name>
    <dbReference type="NCBI Taxonomy" id="2796128"/>
    <lineage>
        <taxon>Bacteria</taxon>
        <taxon>Pseudomonadati</taxon>
        <taxon>Bacteroidota</taxon>
        <taxon>Flavobacteriia</taxon>
        <taxon>Flavobacteriales</taxon>
        <taxon>Flavobacteriaceae</taxon>
        <taxon>Mesonia</taxon>
    </lineage>
</organism>
<dbReference type="Proteomes" id="UP000719267">
    <property type="component" value="Unassembled WGS sequence"/>
</dbReference>
<dbReference type="RefSeq" id="WP_219041188.1">
    <property type="nucleotide sequence ID" value="NZ_JAHWDF010000020.1"/>
</dbReference>
<dbReference type="PROSITE" id="PS50042">
    <property type="entry name" value="CNMP_BINDING_3"/>
    <property type="match status" value="1"/>
</dbReference>
<evidence type="ECO:0000313" key="2">
    <source>
        <dbReference type="EMBL" id="MBW2962904.1"/>
    </source>
</evidence>
<sequence>MIYKGHLSQLKKMIRTNIELLEYIEAFRNSTHYFIEEEIQKEQKIIYQNRNSSFGYIIKNGIAKCFLTDENGNDFIQEFFSEGELFGEVEIINNTNNFCTVESITEMIVYKISKTNFQYLLENDQKFNNLIMKSFAKKIQYKAVRHSYNQMHSIKSNLFRLQQSTLDFMEIISKNDIASYLGISLRSLNRILKDKS</sequence>
<dbReference type="Pfam" id="PF00027">
    <property type="entry name" value="cNMP_binding"/>
    <property type="match status" value="1"/>
</dbReference>
<dbReference type="EMBL" id="JAHWDF010000020">
    <property type="protein sequence ID" value="MBW2962904.1"/>
    <property type="molecule type" value="Genomic_DNA"/>
</dbReference>
<reference evidence="2 3" key="1">
    <citation type="submission" date="2021-07" db="EMBL/GenBank/DDBJ databases">
        <title>Mesonia aestuariivivens sp. nov., isolated from a tidal flat.</title>
        <authorList>
            <person name="Kim Y.-O."/>
            <person name="Yoon J.-H."/>
        </authorList>
    </citation>
    <scope>NUCLEOTIDE SEQUENCE [LARGE SCALE GENOMIC DNA]</scope>
    <source>
        <strain evidence="2 3">JHPTF-M18</strain>
    </source>
</reference>